<protein>
    <recommendedName>
        <fullName evidence="2">PIN domain-containing protein</fullName>
    </recommendedName>
</protein>
<name>A0A7C2ZGU2_9AQUI</name>
<dbReference type="EMBL" id="DSFP01000004">
    <property type="protein sequence ID" value="HEW45087.1"/>
    <property type="molecule type" value="Genomic_DNA"/>
</dbReference>
<dbReference type="Gene3D" id="3.40.50.1010">
    <property type="entry name" value="5'-nuclease"/>
    <property type="match status" value="1"/>
</dbReference>
<organism evidence="1">
    <name type="scientific">Hydrogenobacter sp</name>
    <dbReference type="NCBI Taxonomy" id="2152829"/>
    <lineage>
        <taxon>Bacteria</taxon>
        <taxon>Pseudomonadati</taxon>
        <taxon>Aquificota</taxon>
        <taxon>Aquificia</taxon>
        <taxon>Aquificales</taxon>
        <taxon>Aquificaceae</taxon>
        <taxon>Hydrogenobacter</taxon>
    </lineage>
</organism>
<reference evidence="1" key="1">
    <citation type="journal article" date="2020" name="mSystems">
        <title>Genome- and Community-Level Interaction Insights into Carbon Utilization and Element Cycling Functions of Hydrothermarchaeota in Hydrothermal Sediment.</title>
        <authorList>
            <person name="Zhou Z."/>
            <person name="Liu Y."/>
            <person name="Xu W."/>
            <person name="Pan J."/>
            <person name="Luo Z.H."/>
            <person name="Li M."/>
        </authorList>
    </citation>
    <scope>NUCLEOTIDE SEQUENCE [LARGE SCALE GENOMIC DNA]</scope>
    <source>
        <strain evidence="1">SpSt-132</strain>
    </source>
</reference>
<accession>A0A7C2ZGU2</accession>
<dbReference type="SUPFAM" id="SSF88723">
    <property type="entry name" value="PIN domain-like"/>
    <property type="match status" value="1"/>
</dbReference>
<gene>
    <name evidence="1" type="ORF">ENO47_00190</name>
</gene>
<evidence type="ECO:0000313" key="1">
    <source>
        <dbReference type="EMBL" id="HEW45087.1"/>
    </source>
</evidence>
<sequence>MDAIDTQDLIDFLGKGKRAEKLEKYLREVERRKGKVFLSIYTLLELAYLLEYSFGIDRERIVKSLRTLLEDRLFKVEGKSDFERALDFYSQGMDLLNALKQVQYEKFKVKRLEL</sequence>
<evidence type="ECO:0008006" key="2">
    <source>
        <dbReference type="Google" id="ProtNLM"/>
    </source>
</evidence>
<comment type="caution">
    <text evidence="1">The sequence shown here is derived from an EMBL/GenBank/DDBJ whole genome shotgun (WGS) entry which is preliminary data.</text>
</comment>
<proteinExistence type="predicted"/>
<dbReference type="AlphaFoldDB" id="A0A7C2ZGU2"/>
<dbReference type="InterPro" id="IPR029060">
    <property type="entry name" value="PIN-like_dom_sf"/>
</dbReference>